<evidence type="ECO:0000313" key="2">
    <source>
        <dbReference type="Proteomes" id="UP000805704"/>
    </source>
</evidence>
<keyword evidence="2" id="KW-1185">Reference proteome</keyword>
<evidence type="ECO:0000313" key="1">
    <source>
        <dbReference type="EMBL" id="KAG8003211.1"/>
    </source>
</evidence>
<protein>
    <submittedName>
        <fullName evidence="1">Transcription factor Sox-2</fullName>
    </submittedName>
</protein>
<dbReference type="Proteomes" id="UP000805704">
    <property type="component" value="Chromosome 4"/>
</dbReference>
<proteinExistence type="predicted"/>
<comment type="caution">
    <text evidence="1">The sequence shown here is derived from an EMBL/GenBank/DDBJ whole genome shotgun (WGS) entry which is preliminary data.</text>
</comment>
<gene>
    <name evidence="1" type="primary">SOX2</name>
    <name evidence="1" type="ORF">GBF38_007606</name>
</gene>
<accession>A0ACB7EN07</accession>
<name>A0ACB7EN07_NIBAL</name>
<reference evidence="1" key="1">
    <citation type="submission" date="2020-04" db="EMBL/GenBank/DDBJ databases">
        <title>A chromosome-scale assembly and high-density genetic map of the yellow drum (Nibea albiflora) genome.</title>
        <authorList>
            <person name="Xu D."/>
            <person name="Zhang W."/>
            <person name="Chen R."/>
            <person name="Tan P."/>
            <person name="Wang L."/>
            <person name="Song H."/>
            <person name="Tian L."/>
            <person name="Zhu Q."/>
            <person name="Wang B."/>
        </authorList>
    </citation>
    <scope>NUCLEOTIDE SEQUENCE</scope>
    <source>
        <strain evidence="1">ZJHYS-2018</strain>
    </source>
</reference>
<sequence>MCSHHCFAQKRFTGKDIAAGKIAPKSTICWIIENFKESGSIIVEPSGHPRKSSKCQDLLLKSIQLQDWGTTSEELAQEWQQASGSRKEDSGAPERKESGAAQCCTAATERRVPDRNRADYRGLVGHAEGEPDGRFTPERRELCPGQVVAFLAGGEKSDRRIWRRLSEMASCLISANQDERKTTPKLARESEKKEKKVAEKIDSSNSKKLFLMYNMMETELKPPAPQTNTGGSGNTNTSGTGANQKNSPERVKRPMNAFMVWSRGQRRKMAQENPKMHNSEISKRLGAEWKLLSESEKRPFIDEAKRLRALHMKEHPDYKYRPRRKTKTLMKKDNYAAHMNGWTNGGYGMMQDQLSYQHPGLNAHNPSQMQSMHRYDMSALQYNTMTSSQSYMNGSPTYSMSYSQQTTPGMTALGSMGPSSVVKSESSSSSPPVVTSSSHRAAPGCQSGDLRDMISMYLPGAEVSEQTAQTRLHMSGHYQSTVPGTTINGTLPLTHM</sequence>
<dbReference type="EMBL" id="CM024792">
    <property type="protein sequence ID" value="KAG8003211.1"/>
    <property type="molecule type" value="Genomic_DNA"/>
</dbReference>
<organism evidence="1 2">
    <name type="scientific">Nibea albiflora</name>
    <name type="common">Yellow drum</name>
    <name type="synonym">Corvina albiflora</name>
    <dbReference type="NCBI Taxonomy" id="240163"/>
    <lineage>
        <taxon>Eukaryota</taxon>
        <taxon>Metazoa</taxon>
        <taxon>Chordata</taxon>
        <taxon>Craniata</taxon>
        <taxon>Vertebrata</taxon>
        <taxon>Euteleostomi</taxon>
        <taxon>Actinopterygii</taxon>
        <taxon>Neopterygii</taxon>
        <taxon>Teleostei</taxon>
        <taxon>Neoteleostei</taxon>
        <taxon>Acanthomorphata</taxon>
        <taxon>Eupercaria</taxon>
        <taxon>Sciaenidae</taxon>
        <taxon>Nibea</taxon>
    </lineage>
</organism>